<dbReference type="InterPro" id="IPR052559">
    <property type="entry name" value="V-haloperoxidase"/>
</dbReference>
<proteinExistence type="predicted"/>
<dbReference type="Gene3D" id="1.10.606.20">
    <property type="match status" value="1"/>
</dbReference>
<dbReference type="SUPFAM" id="SSF48317">
    <property type="entry name" value="Acid phosphatase/Vanadium-dependent haloperoxidase"/>
    <property type="match status" value="1"/>
</dbReference>
<accession>A0A5B8LJL1</accession>
<keyword evidence="2" id="KW-0732">Signal</keyword>
<dbReference type="RefSeq" id="WP_146572838.1">
    <property type="nucleotide sequence ID" value="NZ_CP042306.1"/>
</dbReference>
<dbReference type="EMBL" id="CP042306">
    <property type="protein sequence ID" value="QDZ08373.1"/>
    <property type="molecule type" value="Genomic_DNA"/>
</dbReference>
<evidence type="ECO:0000256" key="2">
    <source>
        <dbReference type="SAM" id="SignalP"/>
    </source>
</evidence>
<keyword evidence="1" id="KW-0472">Membrane</keyword>
<feature type="signal peptide" evidence="2">
    <location>
        <begin position="1"/>
        <end position="23"/>
    </location>
</feature>
<dbReference type="PANTHER" id="PTHR34599:SF1">
    <property type="entry name" value="PHOSPHATIDIC ACID PHOSPHATASE TYPE 2_HALOPEROXIDASE DOMAIN-CONTAINING PROTEIN"/>
    <property type="match status" value="1"/>
</dbReference>
<dbReference type="NCBIfam" id="TIGR02595">
    <property type="entry name" value="PEP_CTERM"/>
    <property type="match status" value="1"/>
</dbReference>
<dbReference type="CDD" id="cd03398">
    <property type="entry name" value="PAP2_haloperoxidase"/>
    <property type="match status" value="1"/>
</dbReference>
<dbReference type="Pfam" id="PF07589">
    <property type="entry name" value="PEP-CTERM"/>
    <property type="match status" value="1"/>
</dbReference>
<evidence type="ECO:0000259" key="3">
    <source>
        <dbReference type="Pfam" id="PF07589"/>
    </source>
</evidence>
<sequence length="442" mass="45724">MQNKVAAAAGFAALTFVTVPASAQVAPGGDPVLYWNQIAMANIDGDPGLGGRAYAMVNIAVHDAINATMGSPDRSYTGSVANGGGDSRAAAAVAAHDVLVNLYPTKTAAFDAALTASLATIGNGSAKTTGMATGQAFASATIAARASDGFIAPFPTYTPTGQPGNYVPTTPGPGFPVDGQFATATPFVMTSPTQFRPGPPPALDSIAYAVSLNDVEAIGSINSIVRTADQTASAFFWENDPERPYLAAAIDQSLASGKSPLENARIFATLTTAIADAPITAFDAKNLYNIWRPVTAIQNADIDGNPLTTADPTWQSLLVAPPFQSYISAHSTVAGTAASILDLVYGTGVGFCATNTVGTRCWDSFDAAALDDSKSREYGGIHFSFDDQQGLASGYQLGAYAFNRNLFGAVPEPATWAMMIVGFGAIGASMRRRQSAARVRYI</sequence>
<feature type="chain" id="PRO_5022809807" evidence="2">
    <location>
        <begin position="24"/>
        <end position="442"/>
    </location>
</feature>
<dbReference type="InterPro" id="IPR013424">
    <property type="entry name" value="Ice-binding_C"/>
</dbReference>
<dbReference type="Proteomes" id="UP000315673">
    <property type="component" value="Chromosome"/>
</dbReference>
<evidence type="ECO:0000256" key="1">
    <source>
        <dbReference type="SAM" id="Phobius"/>
    </source>
</evidence>
<keyword evidence="5" id="KW-1185">Reference proteome</keyword>
<reference evidence="4 5" key="1">
    <citation type="submission" date="2019-07" db="EMBL/GenBank/DDBJ databases">
        <title>Full genome sequence of Sphingomonas sp. 4R-6-7(HKS19).</title>
        <authorList>
            <person name="Im W.-T."/>
        </authorList>
    </citation>
    <scope>NUCLEOTIDE SEQUENCE [LARGE SCALE GENOMIC DNA]</scope>
    <source>
        <strain evidence="4 5">HKS19</strain>
    </source>
</reference>
<keyword evidence="1" id="KW-1133">Transmembrane helix</keyword>
<dbReference type="OrthoDB" id="103227at2"/>
<dbReference type="KEGG" id="spai:FPZ24_13545"/>
<name>A0A5B8LJL1_9SPHN</name>
<dbReference type="NCBIfam" id="NF035944">
    <property type="entry name" value="PEPxxWA-CTERM"/>
    <property type="match status" value="1"/>
</dbReference>
<gene>
    <name evidence="4" type="ORF">FPZ24_13545</name>
</gene>
<organism evidence="4 5">
    <name type="scientific">Sphingomonas panacisoli</name>
    <dbReference type="NCBI Taxonomy" id="1813879"/>
    <lineage>
        <taxon>Bacteria</taxon>
        <taxon>Pseudomonadati</taxon>
        <taxon>Pseudomonadota</taxon>
        <taxon>Alphaproteobacteria</taxon>
        <taxon>Sphingomonadales</taxon>
        <taxon>Sphingomonadaceae</taxon>
        <taxon>Sphingomonas</taxon>
    </lineage>
</organism>
<dbReference type="AlphaFoldDB" id="A0A5B8LJL1"/>
<keyword evidence="1" id="KW-0812">Transmembrane</keyword>
<dbReference type="PANTHER" id="PTHR34599">
    <property type="entry name" value="PEROXIDASE-RELATED"/>
    <property type="match status" value="1"/>
</dbReference>
<protein>
    <submittedName>
        <fullName evidence="4">PEP-CTERM sorting domain-containing protein</fullName>
    </submittedName>
</protein>
<dbReference type="InterPro" id="IPR036938">
    <property type="entry name" value="PAP2/HPO_sf"/>
</dbReference>
<feature type="domain" description="Ice-binding protein C-terminal" evidence="3">
    <location>
        <begin position="409"/>
        <end position="433"/>
    </location>
</feature>
<evidence type="ECO:0000313" key="5">
    <source>
        <dbReference type="Proteomes" id="UP000315673"/>
    </source>
</evidence>
<feature type="transmembrane region" description="Helical" evidence="1">
    <location>
        <begin position="413"/>
        <end position="430"/>
    </location>
</feature>
<evidence type="ECO:0000313" key="4">
    <source>
        <dbReference type="EMBL" id="QDZ08373.1"/>
    </source>
</evidence>